<keyword evidence="2" id="KW-0449">Lipoprotein</keyword>
<dbReference type="PROSITE" id="PS51257">
    <property type="entry name" value="PROKAR_LIPOPROTEIN"/>
    <property type="match status" value="1"/>
</dbReference>
<protein>
    <submittedName>
        <fullName evidence="2">SusD/RagB family nutrient-binding outer membrane lipoprotein</fullName>
    </submittedName>
</protein>
<dbReference type="Pfam" id="PF12771">
    <property type="entry name" value="SusD-like_2"/>
    <property type="match status" value="1"/>
</dbReference>
<comment type="caution">
    <text evidence="2">The sequence shown here is derived from an EMBL/GenBank/DDBJ whole genome shotgun (WGS) entry which is preliminary data.</text>
</comment>
<dbReference type="Gene3D" id="1.25.40.390">
    <property type="match status" value="2"/>
</dbReference>
<reference evidence="2 3" key="1">
    <citation type="submission" date="2022-05" db="EMBL/GenBank/DDBJ databases">
        <authorList>
            <person name="Park J.-S."/>
        </authorList>
    </citation>
    <scope>NUCLEOTIDE SEQUENCE [LARGE SCALE GENOMIC DNA]</scope>
    <source>
        <strain evidence="2 3">2012CJ35-5</strain>
    </source>
</reference>
<dbReference type="InterPro" id="IPR041662">
    <property type="entry name" value="SusD-like_2"/>
</dbReference>
<sequence length="570" mass="62215">MKRITRNIFTAFFGMALVLVSCETTELDLTANPNALTPDLASADFLLNSVQEDFVRQFEGDADNDPNDNWQSGGNTTGDGFNELGMELTRIVNMSGRNYVSTYQGSDMTDEWSNAYRILANIRTMQPLAEEAGLTHHLAIGEFIEAFLFVTMVDFFGDVPYSEAAIADDNFNPVADPGASIYDAALALLDQAIVNFNSDPSAKPPTDFYYAGDEDQWIKACNTLKMKIYLQRRLVDASAAASFNAIIAAGDYISDTEDDLIFQWGATSASQPDNRHPRYGINYTVSGAGEYMSNWLMNLMDTTDDPRIRYYFYRQNATVPGADGTPVDEQTLNCSLEPVPQHYLDFGTTFCNLPNGYWGRDHGDADGIPPDGLLRTTYGTYPVGGKFDDDSFEAIGLVAGAAGLGITNLLTAYNTDFMIAEMAMAAGDEPGAKTALLNALDKSVAKVQAFAASRLGDADGSFQPDATAISDYRDAVEAAWDGADIEGKSNILGEQLFIASFGNGVEPYNFYRRTGFPTTLQPNLEPNPDVFIRSMYYPTNSVNNNSSISQKANQQQPVFWDNNGSAPAAN</sequence>
<evidence type="ECO:0000313" key="2">
    <source>
        <dbReference type="EMBL" id="MCL6272619.1"/>
    </source>
</evidence>
<dbReference type="RefSeq" id="WP_249655805.1">
    <property type="nucleotide sequence ID" value="NZ_JAMFMA010000001.1"/>
</dbReference>
<feature type="region of interest" description="Disordered" evidence="1">
    <location>
        <begin position="546"/>
        <end position="570"/>
    </location>
</feature>
<organism evidence="2 3">
    <name type="scientific">Flagellimonas spongiicola</name>
    <dbReference type="NCBI Taxonomy" id="2942208"/>
    <lineage>
        <taxon>Bacteria</taxon>
        <taxon>Pseudomonadati</taxon>
        <taxon>Bacteroidota</taxon>
        <taxon>Flavobacteriia</taxon>
        <taxon>Flavobacteriales</taxon>
        <taxon>Flavobacteriaceae</taxon>
        <taxon>Flagellimonas</taxon>
    </lineage>
</organism>
<name>A0ABT0PMQ2_9FLAO</name>
<dbReference type="EMBL" id="JAMFMA010000001">
    <property type="protein sequence ID" value="MCL6272619.1"/>
    <property type="molecule type" value="Genomic_DNA"/>
</dbReference>
<gene>
    <name evidence="2" type="ORF">M3P19_01295</name>
</gene>
<dbReference type="InterPro" id="IPR011990">
    <property type="entry name" value="TPR-like_helical_dom_sf"/>
</dbReference>
<accession>A0ABT0PMQ2</accession>
<evidence type="ECO:0000313" key="3">
    <source>
        <dbReference type="Proteomes" id="UP001203607"/>
    </source>
</evidence>
<evidence type="ECO:0000256" key="1">
    <source>
        <dbReference type="SAM" id="MobiDB-lite"/>
    </source>
</evidence>
<dbReference type="Proteomes" id="UP001203607">
    <property type="component" value="Unassembled WGS sequence"/>
</dbReference>
<proteinExistence type="predicted"/>
<keyword evidence="3" id="KW-1185">Reference proteome</keyword>
<dbReference type="SUPFAM" id="SSF48452">
    <property type="entry name" value="TPR-like"/>
    <property type="match status" value="1"/>
</dbReference>